<feature type="transmembrane region" description="Helical" evidence="6">
    <location>
        <begin position="443"/>
        <end position="467"/>
    </location>
</feature>
<organism evidence="7 8">
    <name type="scientific">Ramlibacter pallidus</name>
    <dbReference type="NCBI Taxonomy" id="2780087"/>
    <lineage>
        <taxon>Bacteria</taxon>
        <taxon>Pseudomonadati</taxon>
        <taxon>Pseudomonadota</taxon>
        <taxon>Betaproteobacteria</taxon>
        <taxon>Burkholderiales</taxon>
        <taxon>Comamonadaceae</taxon>
        <taxon>Ramlibacter</taxon>
    </lineage>
</organism>
<dbReference type="SUPFAM" id="SSF103473">
    <property type="entry name" value="MFS general substrate transporter"/>
    <property type="match status" value="1"/>
</dbReference>
<feature type="transmembrane region" description="Helical" evidence="6">
    <location>
        <begin position="132"/>
        <end position="150"/>
    </location>
</feature>
<feature type="transmembrane region" description="Helical" evidence="6">
    <location>
        <begin position="509"/>
        <end position="528"/>
    </location>
</feature>
<keyword evidence="3 6" id="KW-0812">Transmembrane</keyword>
<dbReference type="InterPro" id="IPR004752">
    <property type="entry name" value="AmpG_permease/AT-1"/>
</dbReference>
<evidence type="ECO:0000256" key="1">
    <source>
        <dbReference type="ARBA" id="ARBA00004141"/>
    </source>
</evidence>
<keyword evidence="5 6" id="KW-0472">Membrane</keyword>
<evidence type="ECO:0000256" key="2">
    <source>
        <dbReference type="ARBA" id="ARBA00022448"/>
    </source>
</evidence>
<gene>
    <name evidence="7" type="ORF">IM787_09105</name>
</gene>
<feature type="transmembrane region" description="Helical" evidence="6">
    <location>
        <begin position="103"/>
        <end position="120"/>
    </location>
</feature>
<evidence type="ECO:0000256" key="4">
    <source>
        <dbReference type="ARBA" id="ARBA00022989"/>
    </source>
</evidence>
<keyword evidence="8" id="KW-1185">Reference proteome</keyword>
<dbReference type="PANTHER" id="PTHR12778">
    <property type="entry name" value="SOLUTE CARRIER FAMILY 33 ACETYL-COA TRANSPORTER -RELATED"/>
    <property type="match status" value="1"/>
</dbReference>
<name>A0ABR9S2H8_9BURK</name>
<dbReference type="PANTHER" id="PTHR12778:SF10">
    <property type="entry name" value="MAJOR FACILITATOR SUPERFAMILY DOMAIN-CONTAINING PROTEIN 3"/>
    <property type="match status" value="1"/>
</dbReference>
<feature type="transmembrane region" description="Helical" evidence="6">
    <location>
        <begin position="391"/>
        <end position="409"/>
    </location>
</feature>
<evidence type="ECO:0000256" key="3">
    <source>
        <dbReference type="ARBA" id="ARBA00022692"/>
    </source>
</evidence>
<comment type="subcellular location">
    <subcellularLocation>
        <location evidence="1">Membrane</location>
        <topology evidence="1">Multi-pass membrane protein</topology>
    </subcellularLocation>
</comment>
<evidence type="ECO:0000256" key="6">
    <source>
        <dbReference type="SAM" id="Phobius"/>
    </source>
</evidence>
<feature type="transmembrane region" description="Helical" evidence="6">
    <location>
        <begin position="214"/>
        <end position="231"/>
    </location>
</feature>
<dbReference type="EMBL" id="JADDIV010000002">
    <property type="protein sequence ID" value="MBE7367722.1"/>
    <property type="molecule type" value="Genomic_DNA"/>
</dbReference>
<evidence type="ECO:0000313" key="8">
    <source>
        <dbReference type="Proteomes" id="UP000806285"/>
    </source>
</evidence>
<protein>
    <submittedName>
        <fullName evidence="7">Permease</fullName>
    </submittedName>
</protein>
<dbReference type="NCBIfam" id="TIGR00901">
    <property type="entry name" value="2A0125"/>
    <property type="match status" value="1"/>
</dbReference>
<feature type="transmembrane region" description="Helical" evidence="6">
    <location>
        <begin position="171"/>
        <end position="194"/>
    </location>
</feature>
<accession>A0ABR9S2H8</accession>
<feature type="transmembrane region" description="Helical" evidence="6">
    <location>
        <begin position="416"/>
        <end position="437"/>
    </location>
</feature>
<keyword evidence="4 6" id="KW-1133">Transmembrane helix</keyword>
<reference evidence="7 8" key="1">
    <citation type="submission" date="2020-10" db="EMBL/GenBank/DDBJ databases">
        <title>Ramlibacter sp. HM2 16S ribosomal RNA gene Genome sequencing and assembly.</title>
        <authorList>
            <person name="Kang M."/>
        </authorList>
    </citation>
    <scope>NUCLEOTIDE SEQUENCE [LARGE SCALE GENOMIC DNA]</scope>
    <source>
        <strain evidence="7 8">HM2</strain>
    </source>
</reference>
<evidence type="ECO:0000313" key="7">
    <source>
        <dbReference type="EMBL" id="MBE7367722.1"/>
    </source>
</evidence>
<dbReference type="InterPro" id="IPR036259">
    <property type="entry name" value="MFS_trans_sf"/>
</dbReference>
<dbReference type="InterPro" id="IPR024371">
    <property type="entry name" value="AcetylCoA_trans_1-like"/>
</dbReference>
<dbReference type="Pfam" id="PF13000">
    <property type="entry name" value="Acatn"/>
    <property type="match status" value="1"/>
</dbReference>
<dbReference type="Proteomes" id="UP000806285">
    <property type="component" value="Unassembled WGS sequence"/>
</dbReference>
<feature type="transmembrane region" description="Helical" evidence="6">
    <location>
        <begin position="33"/>
        <end position="53"/>
    </location>
</feature>
<feature type="transmembrane region" description="Helical" evidence="6">
    <location>
        <begin position="479"/>
        <end position="497"/>
    </location>
</feature>
<sequence>MSDPTATTAQPASAKPSWAETLRVYTEPATLRMLFLGFSAGLPLLLVLGTLSFRLREAGIDRTTIGFLSWVGLAYGVKWIWAPLVDRVRLPLMTAWLGQRRSWLLLAQLCIMAGLVGMAISDPKAAPGADPASALGPVIWCAVLVAFASATQDIALDAFRIESAGTEKQGALAAAYQTGYRLAMIWAGAGVLWIAARSETSAAAVYEHGAWQTAYLVMAASMLVGVLTVLLSREPKPRDAQADRQHRAGVAAAFARDGLRFAWPQALLFAVLLALLTAMVRASFGAITLWETAIYLLLGVVAVLGLRGGWGAARPMHLRIAPAAAPFVAWLDVVIVEPFADFFRRYGWHAALILALIAVYRISDVVMGIMANPFYVDMGFTKDEVAAVSKVFGVIMTLVGAFLGGVLALRIGVMRTLMLGAILSAASNLLFAWLSGIGHDVRMLVFVVSADNLSSGIASAAFVAYLSSLTNIQYSATQYALFSSLMLLLPKWLAGFSGKFVDAYGYGNFFVGTAILGLPVLVLVWLATRNLTTAPTERPGVLADDD</sequence>
<feature type="transmembrane region" description="Helical" evidence="6">
    <location>
        <begin position="293"/>
        <end position="310"/>
    </location>
</feature>
<feature type="transmembrane region" description="Helical" evidence="6">
    <location>
        <begin position="65"/>
        <end position="82"/>
    </location>
</feature>
<comment type="caution">
    <text evidence="7">The sequence shown here is derived from an EMBL/GenBank/DDBJ whole genome shotgun (WGS) entry which is preliminary data.</text>
</comment>
<dbReference type="RefSeq" id="WP_193676304.1">
    <property type="nucleotide sequence ID" value="NZ_JADDIV010000002.1"/>
</dbReference>
<feature type="transmembrane region" description="Helical" evidence="6">
    <location>
        <begin position="350"/>
        <end position="371"/>
    </location>
</feature>
<feature type="transmembrane region" description="Helical" evidence="6">
    <location>
        <begin position="266"/>
        <end position="287"/>
    </location>
</feature>
<evidence type="ECO:0000256" key="5">
    <source>
        <dbReference type="ARBA" id="ARBA00023136"/>
    </source>
</evidence>
<proteinExistence type="predicted"/>
<keyword evidence="2" id="KW-0813">Transport</keyword>
<dbReference type="Gene3D" id="1.20.1250.20">
    <property type="entry name" value="MFS general substrate transporter like domains"/>
    <property type="match status" value="2"/>
</dbReference>